<evidence type="ECO:0000256" key="4">
    <source>
        <dbReference type="ARBA" id="ARBA00022499"/>
    </source>
</evidence>
<dbReference type="Pfam" id="PF07687">
    <property type="entry name" value="M20_dimer"/>
    <property type="match status" value="1"/>
</dbReference>
<accession>A0A4U0TZX5</accession>
<keyword evidence="13" id="KW-0472">Membrane</keyword>
<sequence length="810" mass="89270">MSAALTTDVDKRLLRTTKFPPEFNIKVDMTKVNIPVIKKWVSDEILRILENEDDVVTEIVFNLIEGPRYPNIKELQITMNGFLDKDAAKFSHNLWKLCLSAQENPQGIPKELLEAKKTELANVKVSSKKIESARKLASDKKPNASATKTWLACVVVSEMTEGEAKGAMATATLYRAEIRDRRLQENDARASFPKPSVSRPHEASEPSATSSLGDTQERNGSSPGLQQASKSSAEKKEDGESTNGGAETVNNQESGLSFLGAAAMATLYWVPSLVQVLIGRLHPHSHHHESTSKAQCSQPAALFPPTDNNALNKMYDYISSEAFKTASIARHSGAVKIPTESFDDMGPVGEDKRWEILYDFHEYLANTFPRMHKDLKVEKVNTYGLVYTWEGSDDALKPLILMAHQDVVPVPGSTVDAWTHPPFSGYYDGKFIWGRGSSDCKNQLIAEMEAIELFLEAGFEPKRTIVMSFGFDEEISGRQGAGHLAPFLYERYGDDGIAAIVDEGAGLMSSWGKTFAMPGVGEKGYTDVHITIRMPGGHSSIPVDHTSIGVMSELITAVEAEQYPTYLADDNPFLGLLQCGAEHAPEFPSKLKKLLHHYEAPKTCKAKPDHLALEAAKMGPAQQYLMQTSQAVDVITGGIKVNALPERTSLTINHRINIGDTPQTVWTRLTHLAKPLAAKYNLTLHAFDGTTEAPNSLSLYPSETTLRVAPVTPTNVDAVTPYAILAATTRALYGEDIVVSPGMMTGNTDTRYYWNLTRHIFRYGPGFDPSWDKGLGNIHTVDEKISVVNHNNMVKWFALFIRNMDGADLE</sequence>
<dbReference type="Gene3D" id="3.40.630.10">
    <property type="entry name" value="Zn peptidases"/>
    <property type="match status" value="1"/>
</dbReference>
<keyword evidence="4" id="KW-1017">Isopeptide bond</keyword>
<keyword evidence="10" id="KW-0862">Zinc</keyword>
<comment type="subcellular location">
    <subcellularLocation>
        <location evidence="2">Membrane</location>
        <topology evidence="2">Single-pass membrane protein</topology>
    </subcellularLocation>
</comment>
<evidence type="ECO:0000259" key="16">
    <source>
        <dbReference type="PROSITE" id="PS51025"/>
    </source>
</evidence>
<keyword evidence="5" id="KW-0507">mRNA processing</keyword>
<keyword evidence="7" id="KW-0812">Transmembrane</keyword>
<evidence type="ECO:0000313" key="17">
    <source>
        <dbReference type="EMBL" id="TKA28153.1"/>
    </source>
</evidence>
<evidence type="ECO:0000313" key="18">
    <source>
        <dbReference type="Proteomes" id="UP000308549"/>
    </source>
</evidence>
<feature type="compositionally biased region" description="Polar residues" evidence="15">
    <location>
        <begin position="241"/>
        <end position="251"/>
    </location>
</feature>
<proteinExistence type="inferred from homology"/>
<dbReference type="GO" id="GO:0051603">
    <property type="term" value="P:proteolysis involved in protein catabolic process"/>
    <property type="evidence" value="ECO:0007669"/>
    <property type="project" value="TreeGrafter"/>
</dbReference>
<evidence type="ECO:0000256" key="15">
    <source>
        <dbReference type="SAM" id="MobiDB-lite"/>
    </source>
</evidence>
<protein>
    <recommendedName>
        <fullName evidence="16">PWI domain-containing protein</fullName>
    </recommendedName>
</protein>
<comment type="similarity">
    <text evidence="3">Belongs to the peptidase M20A family.</text>
</comment>
<dbReference type="SUPFAM" id="SSF53187">
    <property type="entry name" value="Zn-dependent exopeptidases"/>
    <property type="match status" value="1"/>
</dbReference>
<comment type="caution">
    <text evidence="17">The sequence shown here is derived from an EMBL/GenBank/DDBJ whole genome shotgun (WGS) entry which is preliminary data.</text>
</comment>
<dbReference type="GO" id="GO:0000328">
    <property type="term" value="C:fungal-type vacuole lumen"/>
    <property type="evidence" value="ECO:0007669"/>
    <property type="project" value="TreeGrafter"/>
</dbReference>
<dbReference type="InterPro" id="IPR036264">
    <property type="entry name" value="Bact_exopeptidase_dim_dom"/>
</dbReference>
<feature type="region of interest" description="Disordered" evidence="15">
    <location>
        <begin position="185"/>
        <end position="251"/>
    </location>
</feature>
<dbReference type="Pfam" id="PF01546">
    <property type="entry name" value="Peptidase_M20"/>
    <property type="match status" value="1"/>
</dbReference>
<evidence type="ECO:0000256" key="7">
    <source>
        <dbReference type="ARBA" id="ARBA00022692"/>
    </source>
</evidence>
<dbReference type="PROSITE" id="PS00759">
    <property type="entry name" value="ARGE_DAPE_CPG2_2"/>
    <property type="match status" value="1"/>
</dbReference>
<evidence type="ECO:0000256" key="9">
    <source>
        <dbReference type="ARBA" id="ARBA00022801"/>
    </source>
</evidence>
<dbReference type="Gene3D" id="3.30.70.360">
    <property type="match status" value="1"/>
</dbReference>
<dbReference type="GO" id="GO:0016020">
    <property type="term" value="C:membrane"/>
    <property type="evidence" value="ECO:0007669"/>
    <property type="project" value="UniProtKB-SubCell"/>
</dbReference>
<dbReference type="Pfam" id="PF01480">
    <property type="entry name" value="PWI"/>
    <property type="match status" value="1"/>
</dbReference>
<dbReference type="SMART" id="SM00311">
    <property type="entry name" value="PWI"/>
    <property type="match status" value="1"/>
</dbReference>
<dbReference type="SUPFAM" id="SSF101233">
    <property type="entry name" value="PWI domain"/>
    <property type="match status" value="1"/>
</dbReference>
<evidence type="ECO:0000256" key="10">
    <source>
        <dbReference type="ARBA" id="ARBA00022833"/>
    </source>
</evidence>
<dbReference type="InterPro" id="IPR002933">
    <property type="entry name" value="Peptidase_M20"/>
</dbReference>
<dbReference type="FunFam" id="3.40.630.10:FF:000098">
    <property type="entry name" value="Gly-Xaa carboxypeptidase"/>
    <property type="match status" value="1"/>
</dbReference>
<dbReference type="PANTHER" id="PTHR45962">
    <property type="entry name" value="N-FATTY-ACYL-AMINO ACID SYNTHASE/HYDROLASE PM20D1"/>
    <property type="match status" value="1"/>
</dbReference>
<dbReference type="InterPro" id="IPR002483">
    <property type="entry name" value="PWI_dom"/>
</dbReference>
<keyword evidence="6" id="KW-0645">Protease</keyword>
<evidence type="ECO:0000256" key="12">
    <source>
        <dbReference type="ARBA" id="ARBA00022989"/>
    </source>
</evidence>
<reference evidence="17 18" key="1">
    <citation type="submission" date="2017-03" db="EMBL/GenBank/DDBJ databases">
        <title>Genomes of endolithic fungi from Antarctica.</title>
        <authorList>
            <person name="Coleine C."/>
            <person name="Masonjones S."/>
            <person name="Stajich J.E."/>
        </authorList>
    </citation>
    <scope>NUCLEOTIDE SEQUENCE [LARGE SCALE GENOMIC DNA]</scope>
    <source>
        <strain evidence="17 18">CCFEE 6315</strain>
    </source>
</reference>
<dbReference type="GO" id="GO:0004180">
    <property type="term" value="F:carboxypeptidase activity"/>
    <property type="evidence" value="ECO:0007669"/>
    <property type="project" value="TreeGrafter"/>
</dbReference>
<dbReference type="InterPro" id="IPR036483">
    <property type="entry name" value="PWI_dom_sf"/>
</dbReference>
<dbReference type="GO" id="GO:0046872">
    <property type="term" value="F:metal ion binding"/>
    <property type="evidence" value="ECO:0007669"/>
    <property type="project" value="UniProtKB-KW"/>
</dbReference>
<keyword evidence="14" id="KW-0325">Glycoprotein</keyword>
<dbReference type="PROSITE" id="PS51025">
    <property type="entry name" value="PWI"/>
    <property type="match status" value="1"/>
</dbReference>
<dbReference type="Proteomes" id="UP000308549">
    <property type="component" value="Unassembled WGS sequence"/>
</dbReference>
<dbReference type="CDD" id="cd05674">
    <property type="entry name" value="M20_yscS"/>
    <property type="match status" value="1"/>
</dbReference>
<evidence type="ECO:0000256" key="11">
    <source>
        <dbReference type="ARBA" id="ARBA00022843"/>
    </source>
</evidence>
<dbReference type="InterPro" id="IPR011650">
    <property type="entry name" value="Peptidase_M20_dimer"/>
</dbReference>
<keyword evidence="11" id="KW-0832">Ubl conjugation</keyword>
<feature type="compositionally biased region" description="Polar residues" evidence="15">
    <location>
        <begin position="206"/>
        <end position="231"/>
    </location>
</feature>
<evidence type="ECO:0000256" key="3">
    <source>
        <dbReference type="ARBA" id="ARBA00006247"/>
    </source>
</evidence>
<dbReference type="InterPro" id="IPR001261">
    <property type="entry name" value="ArgE/DapE_CS"/>
</dbReference>
<keyword evidence="12" id="KW-1133">Transmembrane helix</keyword>
<organism evidence="17 18">
    <name type="scientific">Salinomyces thailandicus</name>
    <dbReference type="NCBI Taxonomy" id="706561"/>
    <lineage>
        <taxon>Eukaryota</taxon>
        <taxon>Fungi</taxon>
        <taxon>Dikarya</taxon>
        <taxon>Ascomycota</taxon>
        <taxon>Pezizomycotina</taxon>
        <taxon>Dothideomycetes</taxon>
        <taxon>Dothideomycetidae</taxon>
        <taxon>Mycosphaerellales</taxon>
        <taxon>Teratosphaeriaceae</taxon>
        <taxon>Salinomyces</taxon>
    </lineage>
</organism>
<evidence type="ECO:0000256" key="1">
    <source>
        <dbReference type="ARBA" id="ARBA00001947"/>
    </source>
</evidence>
<dbReference type="GO" id="GO:0006397">
    <property type="term" value="P:mRNA processing"/>
    <property type="evidence" value="ECO:0007669"/>
    <property type="project" value="UniProtKB-KW"/>
</dbReference>
<evidence type="ECO:0000256" key="8">
    <source>
        <dbReference type="ARBA" id="ARBA00022723"/>
    </source>
</evidence>
<dbReference type="EMBL" id="NAJL01000019">
    <property type="protein sequence ID" value="TKA28153.1"/>
    <property type="molecule type" value="Genomic_DNA"/>
</dbReference>
<dbReference type="AlphaFoldDB" id="A0A4U0TZX5"/>
<dbReference type="Gene3D" id="1.20.1390.10">
    <property type="entry name" value="PWI domain"/>
    <property type="match status" value="1"/>
</dbReference>
<gene>
    <name evidence="17" type="ORF">B0A50_04124</name>
</gene>
<keyword evidence="9" id="KW-0378">Hydrolase</keyword>
<comment type="cofactor">
    <cofactor evidence="1">
        <name>Zn(2+)</name>
        <dbReference type="ChEBI" id="CHEBI:29105"/>
    </cofactor>
</comment>
<dbReference type="PANTHER" id="PTHR45962:SF1">
    <property type="entry name" value="N-FATTY-ACYL-AMINO ACID SYNTHASE_HYDROLASE PM20D1"/>
    <property type="match status" value="1"/>
</dbReference>
<evidence type="ECO:0000256" key="6">
    <source>
        <dbReference type="ARBA" id="ARBA00022670"/>
    </source>
</evidence>
<dbReference type="InterPro" id="IPR047177">
    <property type="entry name" value="Pept_M20A"/>
</dbReference>
<evidence type="ECO:0000256" key="13">
    <source>
        <dbReference type="ARBA" id="ARBA00023136"/>
    </source>
</evidence>
<keyword evidence="8" id="KW-0479">Metal-binding</keyword>
<name>A0A4U0TZX5_9PEZI</name>
<dbReference type="OrthoDB" id="3064516at2759"/>
<evidence type="ECO:0000256" key="14">
    <source>
        <dbReference type="ARBA" id="ARBA00023180"/>
    </source>
</evidence>
<feature type="domain" description="PWI" evidence="16">
    <location>
        <begin position="16"/>
        <end position="115"/>
    </location>
</feature>
<dbReference type="SUPFAM" id="SSF55031">
    <property type="entry name" value="Bacterial exopeptidase dimerisation domain"/>
    <property type="match status" value="1"/>
</dbReference>
<evidence type="ECO:0000256" key="2">
    <source>
        <dbReference type="ARBA" id="ARBA00004167"/>
    </source>
</evidence>
<keyword evidence="18" id="KW-1185">Reference proteome</keyword>
<evidence type="ECO:0000256" key="5">
    <source>
        <dbReference type="ARBA" id="ARBA00022664"/>
    </source>
</evidence>